<dbReference type="EC" id="4.2.2.29" evidence="7"/>
<dbReference type="NCBIfam" id="TIGR00247">
    <property type="entry name" value="endolytic transglycosylase MltG"/>
    <property type="match status" value="1"/>
</dbReference>
<keyword evidence="5 7" id="KW-0456">Lyase</keyword>
<dbReference type="GO" id="GO:0071555">
    <property type="term" value="P:cell wall organization"/>
    <property type="evidence" value="ECO:0007669"/>
    <property type="project" value="UniProtKB-KW"/>
</dbReference>
<keyword evidence="4 7" id="KW-0472">Membrane</keyword>
<evidence type="ECO:0000313" key="9">
    <source>
        <dbReference type="Proteomes" id="UP000322454"/>
    </source>
</evidence>
<dbReference type="GO" id="GO:0009252">
    <property type="term" value="P:peptidoglycan biosynthetic process"/>
    <property type="evidence" value="ECO:0007669"/>
    <property type="project" value="UniProtKB-UniRule"/>
</dbReference>
<evidence type="ECO:0000256" key="4">
    <source>
        <dbReference type="ARBA" id="ARBA00023136"/>
    </source>
</evidence>
<keyword evidence="3 7" id="KW-1133">Transmembrane helix</keyword>
<dbReference type="PANTHER" id="PTHR30518">
    <property type="entry name" value="ENDOLYTIC MUREIN TRANSGLYCOSYLASE"/>
    <property type="match status" value="1"/>
</dbReference>
<comment type="subcellular location">
    <subcellularLocation>
        <location evidence="7">Cell membrane</location>
        <topology evidence="7">Single-pass membrane protein</topology>
    </subcellularLocation>
</comment>
<dbReference type="GO" id="GO:0008932">
    <property type="term" value="F:lytic endotransglycosylase activity"/>
    <property type="evidence" value="ECO:0007669"/>
    <property type="project" value="UniProtKB-UniRule"/>
</dbReference>
<evidence type="ECO:0000313" key="8">
    <source>
        <dbReference type="EMBL" id="RZV40030.1"/>
    </source>
</evidence>
<keyword evidence="6 7" id="KW-0961">Cell wall biogenesis/degradation</keyword>
<organism evidence="8 9">
    <name type="scientific">Candidatus Acidulodesulfobacterium acidiphilum</name>
    <dbReference type="NCBI Taxonomy" id="2597224"/>
    <lineage>
        <taxon>Bacteria</taxon>
        <taxon>Deltaproteobacteria</taxon>
        <taxon>Candidatus Acidulodesulfobacterales</taxon>
        <taxon>Candidatus Acidulodesulfobacterium</taxon>
    </lineage>
</organism>
<comment type="caution">
    <text evidence="8">The sequence shown here is derived from an EMBL/GenBank/DDBJ whole genome shotgun (WGS) entry which is preliminary data.</text>
</comment>
<evidence type="ECO:0000256" key="7">
    <source>
        <dbReference type="HAMAP-Rule" id="MF_02065"/>
    </source>
</evidence>
<dbReference type="HAMAP" id="MF_02065">
    <property type="entry name" value="MltG"/>
    <property type="match status" value="1"/>
</dbReference>
<evidence type="ECO:0000256" key="2">
    <source>
        <dbReference type="ARBA" id="ARBA00022692"/>
    </source>
</evidence>
<dbReference type="InterPro" id="IPR003770">
    <property type="entry name" value="MLTG-like"/>
</dbReference>
<dbReference type="Proteomes" id="UP000322454">
    <property type="component" value="Unassembled WGS sequence"/>
</dbReference>
<keyword evidence="2 7" id="KW-0812">Transmembrane</keyword>
<dbReference type="Gene3D" id="3.30.1490.480">
    <property type="entry name" value="Endolytic murein transglycosylase"/>
    <property type="match status" value="1"/>
</dbReference>
<evidence type="ECO:0000256" key="6">
    <source>
        <dbReference type="ARBA" id="ARBA00023316"/>
    </source>
</evidence>
<comment type="catalytic activity">
    <reaction evidence="7">
        <text>a peptidoglycan chain = a peptidoglycan chain with N-acetyl-1,6-anhydromuramyl-[peptide] at the reducing end + a peptidoglycan chain with N-acetylglucosamine at the non-reducing end.</text>
        <dbReference type="EC" id="4.2.2.29"/>
    </reaction>
</comment>
<evidence type="ECO:0000256" key="3">
    <source>
        <dbReference type="ARBA" id="ARBA00022989"/>
    </source>
</evidence>
<dbReference type="PANTHER" id="PTHR30518:SF2">
    <property type="entry name" value="ENDOLYTIC MUREIN TRANSGLYCOSYLASE"/>
    <property type="match status" value="1"/>
</dbReference>
<comment type="similarity">
    <text evidence="7">Belongs to the transglycosylase MltG family.</text>
</comment>
<evidence type="ECO:0000256" key="5">
    <source>
        <dbReference type="ARBA" id="ARBA00023239"/>
    </source>
</evidence>
<dbReference type="AlphaFoldDB" id="A0A520XFS2"/>
<name>A0A520XFS2_9DELT</name>
<gene>
    <name evidence="7 8" type="primary">mltG</name>
    <name evidence="8" type="ORF">EVJ48_02320</name>
</gene>
<keyword evidence="1 7" id="KW-1003">Cell membrane</keyword>
<proteinExistence type="inferred from homology"/>
<dbReference type="Pfam" id="PF02618">
    <property type="entry name" value="YceG"/>
    <property type="match status" value="1"/>
</dbReference>
<feature type="transmembrane region" description="Helical" evidence="7">
    <location>
        <begin position="17"/>
        <end position="36"/>
    </location>
</feature>
<comment type="function">
    <text evidence="7">Functions as a peptidoglycan terminase that cleaves nascent peptidoglycan strands endolytically to terminate their elongation.</text>
</comment>
<dbReference type="GO" id="GO:0005886">
    <property type="term" value="C:plasma membrane"/>
    <property type="evidence" value="ECO:0007669"/>
    <property type="project" value="UniProtKB-SubCell"/>
</dbReference>
<accession>A0A520XFS2</accession>
<protein>
    <recommendedName>
        <fullName evidence="7">Endolytic murein transglycosylase</fullName>
        <ecNumber evidence="7">4.2.2.29</ecNumber>
    </recommendedName>
    <alternativeName>
        <fullName evidence="7">Peptidoglycan lytic transglycosylase</fullName>
    </alternativeName>
    <alternativeName>
        <fullName evidence="7">Peptidoglycan polymerization terminase</fullName>
    </alternativeName>
</protein>
<evidence type="ECO:0000256" key="1">
    <source>
        <dbReference type="ARBA" id="ARBA00022475"/>
    </source>
</evidence>
<feature type="site" description="Important for catalytic activity" evidence="7">
    <location>
        <position position="216"/>
    </location>
</feature>
<dbReference type="EMBL" id="SHMQ01000004">
    <property type="protein sequence ID" value="RZV40030.1"/>
    <property type="molecule type" value="Genomic_DNA"/>
</dbReference>
<sequence length="345" mass="39840">MCYFDYTLYKRVKKITFILKISIPIIIIAYLFLYAFTPQSFITSKPKLIVINKGSSLKEIVYRLYNKKVINNPYLFYFIGFISGYSRYIQEGTYYISINESPAKIYHEIVNGRVATSKVSIAPGLNIFEIAEILSKNHITNKKLFLKKCYDKKFLLSIKLDAPSAEGFLYPDTYIFKINSNPKDVIKDMVNNFYLKTKKIKPNYKDLIIASLIIKEADEKLKNSTGFISSVIHNRLKINMPLDIDSASIYAMNVKMYKNYLRDGNAYNVILNMKPRYLKVKSAYNTYLHYGLPPTPIANPDIEAIEAAMHPAKTKYLYYISTKTGKTIFSDNLSGQIKNIDKYLK</sequence>
<reference evidence="8 9" key="1">
    <citation type="submission" date="2019-01" db="EMBL/GenBank/DDBJ databases">
        <title>Insights into ecological role of a new deltaproteobacterial order Candidatus Sinidesulfobacterales (Sva0485) by metagenomics and metatranscriptomics.</title>
        <authorList>
            <person name="Tan S."/>
            <person name="Liu J."/>
            <person name="Fang Y."/>
            <person name="Hedlund B."/>
            <person name="Lian Z.-H."/>
            <person name="Huang L.-Y."/>
            <person name="Li J.-T."/>
            <person name="Huang L.-N."/>
            <person name="Li W.-J."/>
            <person name="Jiang H.-C."/>
            <person name="Dong H.-L."/>
            <person name="Shu W.-S."/>
        </authorList>
    </citation>
    <scope>NUCLEOTIDE SEQUENCE [LARGE SCALE GENOMIC DNA]</scope>
    <source>
        <strain evidence="8">AP4</strain>
    </source>
</reference>